<dbReference type="KEGG" id="enc:ECL_03089"/>
<reference evidence="3 4" key="1">
    <citation type="journal article" date="2010" name="J. Bacteriol.">
        <title>Complete genome sequence of Enterobacter cloacae subsp. cloacae type strain ATCC 13047.</title>
        <authorList>
            <person name="Ren Y."/>
            <person name="Ren Y."/>
            <person name="Zhou Z."/>
            <person name="Guo X."/>
            <person name="Li Y."/>
            <person name="Feng L."/>
            <person name="Wang L."/>
        </authorList>
    </citation>
    <scope>NUCLEOTIDE SEQUENCE [LARGE SCALE GENOMIC DNA]</scope>
    <source>
        <strain evidence="4">ATCC 13047 / DSM 30054 / NBRC 13535 / NCTC 10005 / WDCM 00083 / NCDC 279-56</strain>
    </source>
</reference>
<name>A0A0H3CQ41_ENTCC</name>
<dbReference type="EMBL" id="CP001918">
    <property type="protein sequence ID" value="ADF62625.1"/>
    <property type="molecule type" value="Genomic_DNA"/>
</dbReference>
<dbReference type="CDD" id="cd08896">
    <property type="entry name" value="SRPBCC_CalC_Aha1-like_3"/>
    <property type="match status" value="1"/>
</dbReference>
<organism evidence="3 4">
    <name type="scientific">Enterobacter cloacae subsp. cloacae (strain ATCC 13047 / DSM 30054 / NBRC 13535 / NCTC 10005 / WDCM 00083 / NCDC 279-56)</name>
    <dbReference type="NCBI Taxonomy" id="716541"/>
    <lineage>
        <taxon>Bacteria</taxon>
        <taxon>Pseudomonadati</taxon>
        <taxon>Pseudomonadota</taxon>
        <taxon>Gammaproteobacteria</taxon>
        <taxon>Enterobacterales</taxon>
        <taxon>Enterobacteriaceae</taxon>
        <taxon>Enterobacter</taxon>
        <taxon>Enterobacter cloacae complex</taxon>
    </lineage>
</organism>
<dbReference type="Proteomes" id="UP000002363">
    <property type="component" value="Chromosome"/>
</dbReference>
<dbReference type="RefSeq" id="WP_013097615.1">
    <property type="nucleotide sequence ID" value="NC_014121.1"/>
</dbReference>
<dbReference type="InterPro" id="IPR023393">
    <property type="entry name" value="START-like_dom_sf"/>
</dbReference>
<dbReference type="InterPro" id="IPR013538">
    <property type="entry name" value="ASHA1/2-like_C"/>
</dbReference>
<dbReference type="OrthoDB" id="9805228at2"/>
<accession>A0A0H3CQ41</accession>
<gene>
    <name evidence="3" type="ordered locus">ECL_03089</name>
</gene>
<dbReference type="GeneID" id="83572491"/>
<dbReference type="PATRIC" id="fig|716541.4.peg.3259"/>
<evidence type="ECO:0000313" key="3">
    <source>
        <dbReference type="EMBL" id="ADF62625.1"/>
    </source>
</evidence>
<feature type="domain" description="Activator of Hsp90 ATPase homologue 1/2-like C-terminal" evidence="2">
    <location>
        <begin position="16"/>
        <end position="151"/>
    </location>
</feature>
<dbReference type="Gene3D" id="3.30.530.20">
    <property type="match status" value="1"/>
</dbReference>
<dbReference type="AlphaFoldDB" id="A0A0H3CQ41"/>
<dbReference type="HOGENOM" id="CLU_108923_6_1_6"/>
<sequence>MTLDPETDLKLERVVDAPRDLLWLCWTTPEHIKNFFIPAPHKVTECDLDLRVGGRFNTVFDVDGQKMDNKGVFLEIDPGKKLVFTDGYTEGWKPAEKPFMTAILLLEDLGEGKTRYTAIARHPTKEIREQHEQMGFHEGWGIVLDQLVGYVKSLRPPLP</sequence>
<dbReference type="eggNOG" id="COG3832">
    <property type="taxonomic scope" value="Bacteria"/>
</dbReference>
<protein>
    <submittedName>
        <fullName evidence="3">Activator of Hsp90 ATPase 1 family protein</fullName>
    </submittedName>
</protein>
<proteinExistence type="inferred from homology"/>
<dbReference type="STRING" id="716541.ECL_03089"/>
<dbReference type="SUPFAM" id="SSF55961">
    <property type="entry name" value="Bet v1-like"/>
    <property type="match status" value="1"/>
</dbReference>
<dbReference type="EnsemblBacteria" id="ADF62625">
    <property type="protein sequence ID" value="ADF62625"/>
    <property type="gene ID" value="ECL_03089"/>
</dbReference>
<comment type="similarity">
    <text evidence="1">Belongs to the AHA1 family.</text>
</comment>
<evidence type="ECO:0000313" key="4">
    <source>
        <dbReference type="Proteomes" id="UP000002363"/>
    </source>
</evidence>
<dbReference type="Pfam" id="PF08327">
    <property type="entry name" value="AHSA1"/>
    <property type="match status" value="1"/>
</dbReference>
<evidence type="ECO:0000256" key="1">
    <source>
        <dbReference type="ARBA" id="ARBA00006817"/>
    </source>
</evidence>
<keyword evidence="4" id="KW-1185">Reference proteome</keyword>
<evidence type="ECO:0000259" key="2">
    <source>
        <dbReference type="Pfam" id="PF08327"/>
    </source>
</evidence>